<dbReference type="AlphaFoldDB" id="Q31ND1"/>
<dbReference type="eggNOG" id="COG2226">
    <property type="taxonomic scope" value="Bacteria"/>
</dbReference>
<dbReference type="Gene3D" id="3.40.50.150">
    <property type="entry name" value="Vaccinia Virus protein VP39"/>
    <property type="match status" value="1"/>
</dbReference>
<name>Q31ND1_SYNE7</name>
<dbReference type="BioCyc" id="SYNEL:SYNPCC7942_1408-MONOMER"/>
<dbReference type="SUPFAM" id="SSF53335">
    <property type="entry name" value="S-adenosyl-L-methionine-dependent methyltransferases"/>
    <property type="match status" value="1"/>
</dbReference>
<dbReference type="CDD" id="cd02440">
    <property type="entry name" value="AdoMet_MTases"/>
    <property type="match status" value="1"/>
</dbReference>
<dbReference type="EMBL" id="CP000100">
    <property type="protein sequence ID" value="ABB57438.1"/>
    <property type="molecule type" value="Genomic_DNA"/>
</dbReference>
<dbReference type="GO" id="GO:0008757">
    <property type="term" value="F:S-adenosylmethionine-dependent methyltransferase activity"/>
    <property type="evidence" value="ECO:0007669"/>
    <property type="project" value="InterPro"/>
</dbReference>
<sequence length="213" mass="24469">MTMENHSTPVQEEYTILASSYDRRWDFYIHATIQETLKRITISSQASVLDLGCGTGSLLQQLAAQYPTVKLSGLDISAAMLAIARQKLPDSVKLQTGEANELPFPEHHFDLVISTSVFHYFQNPEKVLQEITRVLKPQGCLILTDWCRNYLMINLLDRWLHWVDKAHVRAYSIDDLQKILIESNFKLLSIDQYRINWFWGLMTIQAARGDIAA</sequence>
<dbReference type="PaxDb" id="1140-Synpcc7942_1408"/>
<evidence type="ECO:0000313" key="3">
    <source>
        <dbReference type="Proteomes" id="UP000889800"/>
    </source>
</evidence>
<keyword evidence="3" id="KW-1185">Reference proteome</keyword>
<dbReference type="KEGG" id="syf:Synpcc7942_1408"/>
<dbReference type="InterPro" id="IPR013216">
    <property type="entry name" value="Methyltransf_11"/>
</dbReference>
<evidence type="ECO:0000259" key="1">
    <source>
        <dbReference type="Pfam" id="PF08241"/>
    </source>
</evidence>
<dbReference type="Proteomes" id="UP000889800">
    <property type="component" value="Chromosome"/>
</dbReference>
<dbReference type="PANTHER" id="PTHR43591">
    <property type="entry name" value="METHYLTRANSFERASE"/>
    <property type="match status" value="1"/>
</dbReference>
<gene>
    <name evidence="2" type="ordered locus">Synpcc7942_1408</name>
</gene>
<protein>
    <submittedName>
        <fullName evidence="2">Membrane-associated protein</fullName>
    </submittedName>
</protein>
<dbReference type="HOGENOM" id="CLU_037990_10_1_3"/>
<proteinExistence type="predicted"/>
<feature type="domain" description="Methyltransferase type 11" evidence="1">
    <location>
        <begin position="49"/>
        <end position="143"/>
    </location>
</feature>
<reference evidence="3" key="1">
    <citation type="submission" date="2005-08" db="EMBL/GenBank/DDBJ databases">
        <title>Complete sequence of chromosome 1 of Synechococcus elongatus PCC 7942.</title>
        <authorList>
            <consortium name="US DOE Joint Genome Institute"/>
            <person name="Copeland A."/>
            <person name="Lucas S."/>
            <person name="Lapidus A."/>
            <person name="Barry K."/>
            <person name="Detter J.C."/>
            <person name="Glavina T."/>
            <person name="Hammon N."/>
            <person name="Israni S."/>
            <person name="Pitluck S."/>
            <person name="Schmutz J."/>
            <person name="Larimer F."/>
            <person name="Land M."/>
            <person name="Kyrpides N."/>
            <person name="Lykidis A."/>
            <person name="Richardson P."/>
        </authorList>
    </citation>
    <scope>NUCLEOTIDE SEQUENCE [LARGE SCALE GENOMIC DNA]</scope>
    <source>
        <strain evidence="3">ATCC 33912 / PCC 7942 / FACHB-805</strain>
    </source>
</reference>
<dbReference type="Pfam" id="PF08241">
    <property type="entry name" value="Methyltransf_11"/>
    <property type="match status" value="1"/>
</dbReference>
<evidence type="ECO:0000313" key="2">
    <source>
        <dbReference type="EMBL" id="ABB57438.1"/>
    </source>
</evidence>
<dbReference type="InterPro" id="IPR029063">
    <property type="entry name" value="SAM-dependent_MTases_sf"/>
</dbReference>
<organism evidence="2 3">
    <name type="scientific">Synechococcus elongatus (strain ATCC 33912 / PCC 7942 / FACHB-805)</name>
    <name type="common">Anacystis nidulans R2</name>
    <dbReference type="NCBI Taxonomy" id="1140"/>
    <lineage>
        <taxon>Bacteria</taxon>
        <taxon>Bacillati</taxon>
        <taxon>Cyanobacteriota</taxon>
        <taxon>Cyanophyceae</taxon>
        <taxon>Synechococcales</taxon>
        <taxon>Synechococcaceae</taxon>
        <taxon>Synechococcus</taxon>
    </lineage>
</organism>
<dbReference type="STRING" id="1140.Synpcc7942_1408"/>
<dbReference type="PANTHER" id="PTHR43591:SF24">
    <property type="entry name" value="2-METHOXY-6-POLYPRENYL-1,4-BENZOQUINOL METHYLASE, MITOCHONDRIAL"/>
    <property type="match status" value="1"/>
</dbReference>
<accession>Q31ND1</accession>